<dbReference type="EnsemblMetazoa" id="PPA42786.1">
    <property type="protein sequence ID" value="PPA42786.1"/>
    <property type="gene ID" value="WBGene00281155"/>
</dbReference>
<name>A0A2A6BIA2_PRIPA</name>
<dbReference type="Proteomes" id="UP000005239">
    <property type="component" value="Unassembled WGS sequence"/>
</dbReference>
<keyword evidence="2" id="KW-1185">Reference proteome</keyword>
<sequence>MRSLLLVFLLLPSVFPIKCWIGFDDKVDEGDCKGTVKGSNFCFKARLFLLFSDQQMPGGHIHKDCGYGQCEEEGCKNGTIVCCCSTGDYCNAAPSHLIVTPLVAAAAAAWLRF</sequence>
<gene>
    <name evidence="1" type="primary">WBGene00281155</name>
</gene>
<protein>
    <submittedName>
        <fullName evidence="1">Uncharacterized protein</fullName>
    </submittedName>
</protein>
<proteinExistence type="predicted"/>
<accession>A0A8R1Z3L0</accession>
<accession>A0A2A6BIA2</accession>
<reference evidence="2" key="1">
    <citation type="journal article" date="2008" name="Nat. Genet.">
        <title>The Pristionchus pacificus genome provides a unique perspective on nematode lifestyle and parasitism.</title>
        <authorList>
            <person name="Dieterich C."/>
            <person name="Clifton S.W."/>
            <person name="Schuster L.N."/>
            <person name="Chinwalla A."/>
            <person name="Delehaunty K."/>
            <person name="Dinkelacker I."/>
            <person name="Fulton L."/>
            <person name="Fulton R."/>
            <person name="Godfrey J."/>
            <person name="Minx P."/>
            <person name="Mitreva M."/>
            <person name="Roeseler W."/>
            <person name="Tian H."/>
            <person name="Witte H."/>
            <person name="Yang S.P."/>
            <person name="Wilson R.K."/>
            <person name="Sommer R.J."/>
        </authorList>
    </citation>
    <scope>NUCLEOTIDE SEQUENCE [LARGE SCALE GENOMIC DNA]</scope>
    <source>
        <strain evidence="2">PS312</strain>
    </source>
</reference>
<evidence type="ECO:0000313" key="1">
    <source>
        <dbReference type="EnsemblMetazoa" id="PPA42786.1"/>
    </source>
</evidence>
<reference evidence="1" key="2">
    <citation type="submission" date="2022-06" db="UniProtKB">
        <authorList>
            <consortium name="EnsemblMetazoa"/>
        </authorList>
    </citation>
    <scope>IDENTIFICATION</scope>
    <source>
        <strain evidence="1">PS312</strain>
    </source>
</reference>
<organism evidence="1 2">
    <name type="scientific">Pristionchus pacificus</name>
    <name type="common">Parasitic nematode worm</name>
    <dbReference type="NCBI Taxonomy" id="54126"/>
    <lineage>
        <taxon>Eukaryota</taxon>
        <taxon>Metazoa</taxon>
        <taxon>Ecdysozoa</taxon>
        <taxon>Nematoda</taxon>
        <taxon>Chromadorea</taxon>
        <taxon>Rhabditida</taxon>
        <taxon>Rhabditina</taxon>
        <taxon>Diplogasteromorpha</taxon>
        <taxon>Diplogasteroidea</taxon>
        <taxon>Neodiplogasteridae</taxon>
        <taxon>Pristionchus</taxon>
    </lineage>
</organism>
<evidence type="ECO:0000313" key="2">
    <source>
        <dbReference type="Proteomes" id="UP000005239"/>
    </source>
</evidence>
<dbReference type="AlphaFoldDB" id="A0A2A6BIA2"/>